<protein>
    <submittedName>
        <fullName evidence="2">Uncharacterized protein</fullName>
    </submittedName>
</protein>
<evidence type="ECO:0000313" key="2">
    <source>
        <dbReference type="EMBL" id="RKQ14922.1"/>
    </source>
</evidence>
<keyword evidence="1" id="KW-1133">Transmembrane helix</keyword>
<dbReference type="RefSeq" id="WP_121131984.1">
    <property type="nucleotide sequence ID" value="NZ_JBHUFK010000037.1"/>
</dbReference>
<keyword evidence="1" id="KW-0812">Transmembrane</keyword>
<name>A0A494YXG9_9BACI</name>
<proteinExistence type="predicted"/>
<sequence length="62" mass="7287">MKANEGKWALAILFIIILAYVLPYTIFTNVAKWYGSFLLWIVLALIVFIINYFLTKDWGKEE</sequence>
<comment type="caution">
    <text evidence="2">The sequence shown here is derived from an EMBL/GenBank/DDBJ whole genome shotgun (WGS) entry which is preliminary data.</text>
</comment>
<reference evidence="2 3" key="1">
    <citation type="journal article" date="2015" name="Antonie Van Leeuwenhoek">
        <title>Oceanobacillus bengalensis sp. nov., a bacterium isolated from seawater of the Bay of Bengal.</title>
        <authorList>
            <person name="Yongchang O."/>
            <person name="Xiang W."/>
            <person name="Wang G."/>
        </authorList>
    </citation>
    <scope>NUCLEOTIDE SEQUENCE [LARGE SCALE GENOMIC DNA]</scope>
    <source>
        <strain evidence="2 3">MCCC 1K00260</strain>
    </source>
</reference>
<dbReference type="OrthoDB" id="1808939at2"/>
<accession>A0A494YXG9</accession>
<gene>
    <name evidence="2" type="ORF">D8M05_11705</name>
</gene>
<keyword evidence="1" id="KW-0472">Membrane</keyword>
<dbReference type="EMBL" id="RBZO01000017">
    <property type="protein sequence ID" value="RKQ14922.1"/>
    <property type="molecule type" value="Genomic_DNA"/>
</dbReference>
<evidence type="ECO:0000256" key="1">
    <source>
        <dbReference type="SAM" id="Phobius"/>
    </source>
</evidence>
<keyword evidence="3" id="KW-1185">Reference proteome</keyword>
<dbReference type="Proteomes" id="UP000281813">
    <property type="component" value="Unassembled WGS sequence"/>
</dbReference>
<evidence type="ECO:0000313" key="3">
    <source>
        <dbReference type="Proteomes" id="UP000281813"/>
    </source>
</evidence>
<dbReference type="AlphaFoldDB" id="A0A494YXG9"/>
<organism evidence="2 3">
    <name type="scientific">Oceanobacillus bengalensis</name>
    <dbReference type="NCBI Taxonomy" id="1435466"/>
    <lineage>
        <taxon>Bacteria</taxon>
        <taxon>Bacillati</taxon>
        <taxon>Bacillota</taxon>
        <taxon>Bacilli</taxon>
        <taxon>Bacillales</taxon>
        <taxon>Bacillaceae</taxon>
        <taxon>Oceanobacillus</taxon>
    </lineage>
</organism>
<feature type="transmembrane region" description="Helical" evidence="1">
    <location>
        <begin position="33"/>
        <end position="54"/>
    </location>
</feature>
<feature type="transmembrane region" description="Helical" evidence="1">
    <location>
        <begin position="7"/>
        <end position="27"/>
    </location>
</feature>